<reference evidence="1 2" key="1">
    <citation type="submission" date="2019-03" db="EMBL/GenBank/DDBJ databases">
        <title>Genomic Encyclopedia of Archaeal and Bacterial Type Strains, Phase II (KMG-II): from individual species to whole genera.</title>
        <authorList>
            <person name="Goeker M."/>
        </authorList>
    </citation>
    <scope>NUCLEOTIDE SEQUENCE [LARGE SCALE GENOMIC DNA]</scope>
    <source>
        <strain evidence="1 2">ATCC 25309</strain>
    </source>
</reference>
<dbReference type="OrthoDB" id="1147965at2"/>
<organism evidence="1 2">
    <name type="scientific">Prosthecobacter fusiformis</name>
    <dbReference type="NCBI Taxonomy" id="48464"/>
    <lineage>
        <taxon>Bacteria</taxon>
        <taxon>Pseudomonadati</taxon>
        <taxon>Verrucomicrobiota</taxon>
        <taxon>Verrucomicrobiia</taxon>
        <taxon>Verrucomicrobiales</taxon>
        <taxon>Verrucomicrobiaceae</taxon>
        <taxon>Prosthecobacter</taxon>
    </lineage>
</organism>
<comment type="caution">
    <text evidence="1">The sequence shown here is derived from an EMBL/GenBank/DDBJ whole genome shotgun (WGS) entry which is preliminary data.</text>
</comment>
<evidence type="ECO:0000313" key="2">
    <source>
        <dbReference type="Proteomes" id="UP000295662"/>
    </source>
</evidence>
<accession>A0A4R7RJU8</accession>
<dbReference type="EMBL" id="SOCA01000022">
    <property type="protein sequence ID" value="TDU62447.1"/>
    <property type="molecule type" value="Genomic_DNA"/>
</dbReference>
<gene>
    <name evidence="1" type="ORF">EI77_04715</name>
</gene>
<name>A0A4R7RJU8_9BACT</name>
<dbReference type="AlphaFoldDB" id="A0A4R7RJU8"/>
<evidence type="ECO:0000313" key="1">
    <source>
        <dbReference type="EMBL" id="TDU62447.1"/>
    </source>
</evidence>
<protein>
    <submittedName>
        <fullName evidence="1">Uncharacterized protein</fullName>
    </submittedName>
</protein>
<keyword evidence="2" id="KW-1185">Reference proteome</keyword>
<dbReference type="Proteomes" id="UP000295662">
    <property type="component" value="Unassembled WGS sequence"/>
</dbReference>
<proteinExistence type="predicted"/>
<sequence length="185" mass="21244">MVIPGPNYMNFWIQASKPINKKGIDKSDATIADAIETVFPLQTEYAFMIWGSIPIPLSYKYDLSCLIDDAMDLCESLMDSHTGEMIIHWPSNTFNAKWQMTWNQVIIEIHSDFEAVIGGAENQLNLLPEIQMSKVDFLSEWKLPFQIISDALEDAGYTSREIPELIRLQKIINRIPIFGLLYREL</sequence>
<dbReference type="RefSeq" id="WP_133797648.1">
    <property type="nucleotide sequence ID" value="NZ_SOCA01000022.1"/>
</dbReference>